<organism evidence="2 3">
    <name type="scientific">Neisseria bacilliformis ATCC BAA-1200</name>
    <dbReference type="NCBI Taxonomy" id="888742"/>
    <lineage>
        <taxon>Bacteria</taxon>
        <taxon>Pseudomonadati</taxon>
        <taxon>Pseudomonadota</taxon>
        <taxon>Betaproteobacteria</taxon>
        <taxon>Neisseriales</taxon>
        <taxon>Neisseriaceae</taxon>
        <taxon>Neisseria</taxon>
    </lineage>
</organism>
<gene>
    <name evidence="2" type="ORF">HMPREF9123_1683</name>
</gene>
<reference evidence="2 3" key="1">
    <citation type="submission" date="2011-02" db="EMBL/GenBank/DDBJ databases">
        <authorList>
            <person name="Muzny D."/>
            <person name="Qin X."/>
            <person name="Deng J."/>
            <person name="Jiang H."/>
            <person name="Liu Y."/>
            <person name="Qu J."/>
            <person name="Song X.-Z."/>
            <person name="Zhang L."/>
            <person name="Thornton R."/>
            <person name="Coyle M."/>
            <person name="Francisco L."/>
            <person name="Jackson L."/>
            <person name="Javaid M."/>
            <person name="Korchina V."/>
            <person name="Kovar C."/>
            <person name="Mata R."/>
            <person name="Mathew T."/>
            <person name="Ngo R."/>
            <person name="Nguyen L."/>
            <person name="Nguyen N."/>
            <person name="Okwuonu G."/>
            <person name="Ongeri F."/>
            <person name="Pham C."/>
            <person name="Simmons D."/>
            <person name="Wilczek-Boney K."/>
            <person name="Hale W."/>
            <person name="Jakkamsetti A."/>
            <person name="Pham P."/>
            <person name="Ruth R."/>
            <person name="San Lucas F."/>
            <person name="Warren J."/>
            <person name="Zhang J."/>
            <person name="Zhao Z."/>
            <person name="Zhou C."/>
            <person name="Zhu D."/>
            <person name="Lee S."/>
            <person name="Bess C."/>
            <person name="Blankenburg K."/>
            <person name="Forbes L."/>
            <person name="Fu Q."/>
            <person name="Gubbala S."/>
            <person name="Hirani K."/>
            <person name="Jayaseelan J.C."/>
            <person name="Lara F."/>
            <person name="Munidasa M."/>
            <person name="Palculict T."/>
            <person name="Patil S."/>
            <person name="Pu L.-L."/>
            <person name="Saada N."/>
            <person name="Tang L."/>
            <person name="Weissenberger G."/>
            <person name="Zhu Y."/>
            <person name="Hemphill L."/>
            <person name="Shang Y."/>
            <person name="Youmans B."/>
            <person name="Ayvaz T."/>
            <person name="Ross M."/>
            <person name="Santibanez J."/>
            <person name="Aqrawi P."/>
            <person name="Gross S."/>
            <person name="Joshi V."/>
            <person name="Fowler G."/>
            <person name="Nazareth L."/>
            <person name="Reid J."/>
            <person name="Worley K."/>
            <person name="Petrosino J."/>
            <person name="Highlander S."/>
            <person name="Gibbs R."/>
        </authorList>
    </citation>
    <scope>NUCLEOTIDE SEQUENCE [LARGE SCALE GENOMIC DNA]</scope>
    <source>
        <strain evidence="2 3">ATCC BAA-1200</strain>
    </source>
</reference>
<name>F2BD77_9NEIS</name>
<dbReference type="AlphaFoldDB" id="F2BD77"/>
<feature type="compositionally biased region" description="Basic and acidic residues" evidence="1">
    <location>
        <begin position="31"/>
        <end position="42"/>
    </location>
</feature>
<sequence length="42" mass="4690">MPNKQAQRGSSAGCVAQPRTRLPNRRGRLKNGIEDFRRPVNG</sequence>
<feature type="compositionally biased region" description="Polar residues" evidence="1">
    <location>
        <begin position="1"/>
        <end position="10"/>
    </location>
</feature>
<evidence type="ECO:0000313" key="2">
    <source>
        <dbReference type="EMBL" id="EGF10612.1"/>
    </source>
</evidence>
<comment type="caution">
    <text evidence="2">The sequence shown here is derived from an EMBL/GenBank/DDBJ whole genome shotgun (WGS) entry which is preliminary data.</text>
</comment>
<dbReference type="HOGENOM" id="CLU_3254475_0_0_4"/>
<keyword evidence="3" id="KW-1185">Reference proteome</keyword>
<dbReference type="Proteomes" id="UP000004105">
    <property type="component" value="Unassembled WGS sequence"/>
</dbReference>
<proteinExistence type="predicted"/>
<accession>F2BD77</accession>
<evidence type="ECO:0000256" key="1">
    <source>
        <dbReference type="SAM" id="MobiDB-lite"/>
    </source>
</evidence>
<protein>
    <submittedName>
        <fullName evidence="2">Uncharacterized protein</fullName>
    </submittedName>
</protein>
<feature type="region of interest" description="Disordered" evidence="1">
    <location>
        <begin position="1"/>
        <end position="42"/>
    </location>
</feature>
<dbReference type="EMBL" id="AFAY01000034">
    <property type="protein sequence ID" value="EGF10612.1"/>
    <property type="molecule type" value="Genomic_DNA"/>
</dbReference>
<evidence type="ECO:0000313" key="3">
    <source>
        <dbReference type="Proteomes" id="UP000004105"/>
    </source>
</evidence>